<dbReference type="InterPro" id="IPR011701">
    <property type="entry name" value="MFS"/>
</dbReference>
<feature type="transmembrane region" description="Helical" evidence="6">
    <location>
        <begin position="293"/>
        <end position="311"/>
    </location>
</feature>
<dbReference type="Gene3D" id="1.20.1250.20">
    <property type="entry name" value="MFS general substrate transporter like domains"/>
    <property type="match status" value="1"/>
</dbReference>
<dbReference type="PANTHER" id="PTHR42718:SF9">
    <property type="entry name" value="MAJOR FACILITATOR SUPERFAMILY MULTIDRUG TRANSPORTER MFSC"/>
    <property type="match status" value="1"/>
</dbReference>
<evidence type="ECO:0000256" key="4">
    <source>
        <dbReference type="ARBA" id="ARBA00022989"/>
    </source>
</evidence>
<feature type="transmembrane region" description="Helical" evidence="6">
    <location>
        <begin position="200"/>
        <end position="217"/>
    </location>
</feature>
<evidence type="ECO:0000256" key="1">
    <source>
        <dbReference type="ARBA" id="ARBA00004651"/>
    </source>
</evidence>
<feature type="transmembrane region" description="Helical" evidence="6">
    <location>
        <begin position="167"/>
        <end position="188"/>
    </location>
</feature>
<evidence type="ECO:0000259" key="7">
    <source>
        <dbReference type="PROSITE" id="PS50850"/>
    </source>
</evidence>
<feature type="transmembrane region" description="Helical" evidence="6">
    <location>
        <begin position="16"/>
        <end position="37"/>
    </location>
</feature>
<gene>
    <name evidence="8" type="ORF">C6I21_13075</name>
</gene>
<dbReference type="SUPFAM" id="SSF103473">
    <property type="entry name" value="MFS general substrate transporter"/>
    <property type="match status" value="1"/>
</dbReference>
<feature type="transmembrane region" description="Helical" evidence="6">
    <location>
        <begin position="139"/>
        <end position="161"/>
    </location>
</feature>
<dbReference type="PRINTS" id="PR01036">
    <property type="entry name" value="TCRTETB"/>
</dbReference>
<accession>A0A2P6MEW8</accession>
<comment type="subcellular location">
    <subcellularLocation>
        <location evidence="1">Cell membrane</location>
        <topology evidence="1">Multi-pass membrane protein</topology>
    </subcellularLocation>
</comment>
<sequence length="469" mass="50387">MSQKDALLTKAEKKKLVFLICIILTFTVMNGTMFNVAIPDIAADFSLDPSEVTWVMTSYILVFAVGALIYGKLADMYAIRSLLTIGIILFAGGAALGFFSQSYPQLLAARMIQAAGGATIPALAFIIPARFMPESRGRVFGTVSATVAFASGLGPITGGLIGGTFDWRYLFILSILSVTAIPFLRSWLPHEERRPGKLDIIGALLTAGAVTGLLFFITMLSLTGLAVSIGLAVLFVLHIRNHPAPFIDPGMLKDKYYTTAVLTSFLGTSVMFGMIFIVPIIARQLYGLDTMEIGLLLFPGAMAAAIVGQRGGRFVETYGSEPVLKTAFILAISGSFLLSIFIGVPPLLLSLCILVQYAAFPLIQSSTANLLTELIPSEKTGIGIGMFNLMNFLSGAVSSAIFGAFLDLESTSLQLNPLTLQENVFLQSNLFLAISLTALGALLLFSFIFRNRQREQKEARAAAAEEKTL</sequence>
<dbReference type="OrthoDB" id="2403626at2"/>
<keyword evidence="5 6" id="KW-0472">Membrane</keyword>
<dbReference type="AlphaFoldDB" id="A0A2P6MEW8"/>
<protein>
    <submittedName>
        <fullName evidence="8">MFS transporter</fullName>
    </submittedName>
</protein>
<feature type="transmembrane region" description="Helical" evidence="6">
    <location>
        <begin position="260"/>
        <end position="281"/>
    </location>
</feature>
<dbReference type="PROSITE" id="PS50850">
    <property type="entry name" value="MFS"/>
    <property type="match status" value="1"/>
</dbReference>
<evidence type="ECO:0000256" key="5">
    <source>
        <dbReference type="ARBA" id="ARBA00023136"/>
    </source>
</evidence>
<reference evidence="8 9" key="1">
    <citation type="submission" date="2018-03" db="EMBL/GenBank/DDBJ databases">
        <title>Bacillus urumqiensis sp. nov., a moderately haloalkaliphilic bacterium isolated from a salt lake.</title>
        <authorList>
            <person name="Zhao B."/>
            <person name="Liao Z."/>
        </authorList>
    </citation>
    <scope>NUCLEOTIDE SEQUENCE [LARGE SCALE GENOMIC DNA]</scope>
    <source>
        <strain evidence="8 9">BZ-SZ-XJ18</strain>
    </source>
</reference>
<dbReference type="EMBL" id="PVNS01000012">
    <property type="protein sequence ID" value="PRO64836.1"/>
    <property type="molecule type" value="Genomic_DNA"/>
</dbReference>
<dbReference type="Proteomes" id="UP000243650">
    <property type="component" value="Unassembled WGS sequence"/>
</dbReference>
<name>A0A2P6MEW8_ALKUR</name>
<organism evidence="8 9">
    <name type="scientific">Alkalicoccus urumqiensis</name>
    <name type="common">Bacillus urumqiensis</name>
    <dbReference type="NCBI Taxonomy" id="1548213"/>
    <lineage>
        <taxon>Bacteria</taxon>
        <taxon>Bacillati</taxon>
        <taxon>Bacillota</taxon>
        <taxon>Bacilli</taxon>
        <taxon>Bacillales</taxon>
        <taxon>Bacillaceae</taxon>
        <taxon>Alkalicoccus</taxon>
    </lineage>
</organism>
<comment type="caution">
    <text evidence="8">The sequence shown here is derived from an EMBL/GenBank/DDBJ whole genome shotgun (WGS) entry which is preliminary data.</text>
</comment>
<feature type="transmembrane region" description="Helical" evidence="6">
    <location>
        <begin position="383"/>
        <end position="406"/>
    </location>
</feature>
<proteinExistence type="predicted"/>
<evidence type="ECO:0000313" key="9">
    <source>
        <dbReference type="Proteomes" id="UP000243650"/>
    </source>
</evidence>
<dbReference type="InterPro" id="IPR036259">
    <property type="entry name" value="MFS_trans_sf"/>
</dbReference>
<dbReference type="InterPro" id="IPR020846">
    <property type="entry name" value="MFS_dom"/>
</dbReference>
<evidence type="ECO:0000256" key="3">
    <source>
        <dbReference type="ARBA" id="ARBA00022692"/>
    </source>
</evidence>
<feature type="domain" description="Major facilitator superfamily (MFS) profile" evidence="7">
    <location>
        <begin position="16"/>
        <end position="453"/>
    </location>
</feature>
<feature type="transmembrane region" description="Helical" evidence="6">
    <location>
        <begin position="323"/>
        <end position="342"/>
    </location>
</feature>
<dbReference type="Pfam" id="PF07690">
    <property type="entry name" value="MFS_1"/>
    <property type="match status" value="1"/>
</dbReference>
<dbReference type="GO" id="GO:0022857">
    <property type="term" value="F:transmembrane transporter activity"/>
    <property type="evidence" value="ECO:0007669"/>
    <property type="project" value="InterPro"/>
</dbReference>
<keyword evidence="4 6" id="KW-1133">Transmembrane helix</keyword>
<keyword evidence="3 6" id="KW-0812">Transmembrane</keyword>
<dbReference type="CDD" id="cd17321">
    <property type="entry name" value="MFS_MMR_MDR_like"/>
    <property type="match status" value="1"/>
</dbReference>
<keyword evidence="2" id="KW-0813">Transport</keyword>
<evidence type="ECO:0000313" key="8">
    <source>
        <dbReference type="EMBL" id="PRO64836.1"/>
    </source>
</evidence>
<keyword evidence="9" id="KW-1185">Reference proteome</keyword>
<dbReference type="GO" id="GO:0005886">
    <property type="term" value="C:plasma membrane"/>
    <property type="evidence" value="ECO:0007669"/>
    <property type="project" value="UniProtKB-SubCell"/>
</dbReference>
<dbReference type="Gene3D" id="1.20.1720.10">
    <property type="entry name" value="Multidrug resistance protein D"/>
    <property type="match status" value="1"/>
</dbReference>
<evidence type="ECO:0000256" key="2">
    <source>
        <dbReference type="ARBA" id="ARBA00022448"/>
    </source>
</evidence>
<feature type="transmembrane region" description="Helical" evidence="6">
    <location>
        <begin position="52"/>
        <end position="70"/>
    </location>
</feature>
<evidence type="ECO:0000256" key="6">
    <source>
        <dbReference type="SAM" id="Phobius"/>
    </source>
</evidence>
<feature type="transmembrane region" description="Helical" evidence="6">
    <location>
        <begin position="82"/>
        <end position="101"/>
    </location>
</feature>
<feature type="transmembrane region" description="Helical" evidence="6">
    <location>
        <begin position="426"/>
        <end position="449"/>
    </location>
</feature>
<dbReference type="PANTHER" id="PTHR42718">
    <property type="entry name" value="MAJOR FACILITATOR SUPERFAMILY MULTIDRUG TRANSPORTER MFSC"/>
    <property type="match status" value="1"/>
</dbReference>
<feature type="transmembrane region" description="Helical" evidence="6">
    <location>
        <begin position="107"/>
        <end position="127"/>
    </location>
</feature>
<dbReference type="RefSeq" id="WP_105959931.1">
    <property type="nucleotide sequence ID" value="NZ_PVNS01000012.1"/>
</dbReference>